<evidence type="ECO:0000313" key="1">
    <source>
        <dbReference type="EMBL" id="STS80462.1"/>
    </source>
</evidence>
<organism evidence="1 2">
    <name type="scientific">Klebsiella pneumoniae</name>
    <dbReference type="NCBI Taxonomy" id="573"/>
    <lineage>
        <taxon>Bacteria</taxon>
        <taxon>Pseudomonadati</taxon>
        <taxon>Pseudomonadota</taxon>
        <taxon>Gammaproteobacteria</taxon>
        <taxon>Enterobacterales</taxon>
        <taxon>Enterobacteriaceae</taxon>
        <taxon>Klebsiella/Raoultella group</taxon>
        <taxon>Klebsiella</taxon>
        <taxon>Klebsiella pneumoniae complex</taxon>
    </lineage>
</organism>
<name>A0A377TLF5_KLEPN</name>
<accession>A0A377TLF5</accession>
<reference evidence="1 2" key="1">
    <citation type="submission" date="2018-06" db="EMBL/GenBank/DDBJ databases">
        <authorList>
            <consortium name="Pathogen Informatics"/>
            <person name="Doyle S."/>
        </authorList>
    </citation>
    <scope>NUCLEOTIDE SEQUENCE [LARGE SCALE GENOMIC DNA]</scope>
    <source>
        <strain evidence="1 2">NCTC9140</strain>
    </source>
</reference>
<proteinExistence type="predicted"/>
<dbReference type="EMBL" id="UGKQ01000007">
    <property type="protein sequence ID" value="STS80462.1"/>
    <property type="molecule type" value="Genomic_DNA"/>
</dbReference>
<sequence>MAGRPSASGSLSTLSWAATGYGYDNQAVGETRLTLPLGESINVNLQNMLASDSSWSSVGSISATLPGGFSSVWVNQERTRIGDQLRRSDADNRAIGGTLNLNALWSKLGTFSVSYNDDRRYNSHYYTADYYQTVYSGAFGSLGLRAGSSAITMATAAPTPGNISPSICLCRWVTGSAPG</sequence>
<protein>
    <submittedName>
        <fullName evidence="1">CFA/I fimbrial subunit C usher protein</fullName>
    </submittedName>
</protein>
<gene>
    <name evidence="1" type="ORF">NCTC9140_02175</name>
</gene>
<dbReference type="Proteomes" id="UP000254938">
    <property type="component" value="Unassembled WGS sequence"/>
</dbReference>
<dbReference type="AlphaFoldDB" id="A0A377TLF5"/>
<evidence type="ECO:0000313" key="2">
    <source>
        <dbReference type="Proteomes" id="UP000254938"/>
    </source>
</evidence>